<dbReference type="OrthoDB" id="1795180at2"/>
<keyword evidence="2" id="KW-1185">Reference proteome</keyword>
<dbReference type="InterPro" id="IPR008949">
    <property type="entry name" value="Isoprenoid_synthase_dom_sf"/>
</dbReference>
<dbReference type="Gene3D" id="1.10.600.10">
    <property type="entry name" value="Farnesyl Diphosphate Synthase"/>
    <property type="match status" value="1"/>
</dbReference>
<evidence type="ECO:0000313" key="2">
    <source>
        <dbReference type="Proteomes" id="UP000045545"/>
    </source>
</evidence>
<dbReference type="SUPFAM" id="SSF48576">
    <property type="entry name" value="Terpenoid synthases"/>
    <property type="match status" value="1"/>
</dbReference>
<dbReference type="AlphaFoldDB" id="A0A0E4C9B4"/>
<protein>
    <submittedName>
        <fullName evidence="1">Terpenoid synthase</fullName>
    </submittedName>
</protein>
<dbReference type="EMBL" id="CGIH01000038">
    <property type="protein sequence ID" value="CFX92980.1"/>
    <property type="molecule type" value="Genomic_DNA"/>
</dbReference>
<dbReference type="Proteomes" id="UP000045545">
    <property type="component" value="Unassembled WGS sequence"/>
</dbReference>
<organism evidence="1 2">
    <name type="scientific">Syntrophomonas zehnderi OL-4</name>
    <dbReference type="NCBI Taxonomy" id="690567"/>
    <lineage>
        <taxon>Bacteria</taxon>
        <taxon>Bacillati</taxon>
        <taxon>Bacillota</taxon>
        <taxon>Clostridia</taxon>
        <taxon>Eubacteriales</taxon>
        <taxon>Syntrophomonadaceae</taxon>
        <taxon>Syntrophomonas</taxon>
    </lineage>
</organism>
<dbReference type="RefSeq" id="WP_046498880.1">
    <property type="nucleotide sequence ID" value="NZ_CGIH01000038.1"/>
</dbReference>
<gene>
    <name evidence="1" type="ORF">2227</name>
</gene>
<dbReference type="STRING" id="690567.2227"/>
<proteinExistence type="predicted"/>
<reference evidence="1 2" key="1">
    <citation type="submission" date="2015-03" db="EMBL/GenBank/DDBJ databases">
        <authorList>
            <person name="Murphy D."/>
        </authorList>
    </citation>
    <scope>NUCLEOTIDE SEQUENCE [LARGE SCALE GENOMIC DNA]</scope>
    <source>
        <strain evidence="1 2">OL-4</strain>
    </source>
</reference>
<name>A0A0E4C9B4_9FIRM</name>
<accession>A0A0E4C9B4</accession>
<evidence type="ECO:0000313" key="1">
    <source>
        <dbReference type="EMBL" id="CFX92980.1"/>
    </source>
</evidence>
<sequence length="249" mass="28386">MSFAFTRELEVEMSDIENKFRESLKPWWAQLANLHNKLQGDQSFQLIPAVVLMAYKYLGMERDVRVAMGNLFKTLYFANRIHSMVSDNEEGQIHNQEMQFTILIGDYIFGRVLKLLLEAGADQVLDDFAHMISLINEGQVIKHKLDKSPREVLQKTSAPFYSTAFLTAAKLKGLEPTQATLYAEVGFNLGMTLELSLIGQKMEALDYLNNTHSLIDKFQIATLDNDFELDKLVQEMLEMVSFFDTAAVV</sequence>